<dbReference type="Pfam" id="PF19062">
    <property type="entry name" value="DUF5758"/>
    <property type="match status" value="1"/>
</dbReference>
<name>A0A6C0KUN2_9ZZZZ</name>
<dbReference type="InterPro" id="IPR043919">
    <property type="entry name" value="DUF5758"/>
</dbReference>
<proteinExistence type="predicted"/>
<dbReference type="AlphaFoldDB" id="A0A6C0KUN2"/>
<organism evidence="1">
    <name type="scientific">viral metagenome</name>
    <dbReference type="NCBI Taxonomy" id="1070528"/>
    <lineage>
        <taxon>unclassified sequences</taxon>
        <taxon>metagenomes</taxon>
        <taxon>organismal metagenomes</taxon>
    </lineage>
</organism>
<reference evidence="1" key="1">
    <citation type="journal article" date="2020" name="Nature">
        <title>Giant virus diversity and host interactions through global metagenomics.</title>
        <authorList>
            <person name="Schulz F."/>
            <person name="Roux S."/>
            <person name="Paez-Espino D."/>
            <person name="Jungbluth S."/>
            <person name="Walsh D.A."/>
            <person name="Denef V.J."/>
            <person name="McMahon K.D."/>
            <person name="Konstantinidis K.T."/>
            <person name="Eloe-Fadrosh E.A."/>
            <person name="Kyrpides N.C."/>
            <person name="Woyke T."/>
        </authorList>
    </citation>
    <scope>NUCLEOTIDE SEQUENCE</scope>
    <source>
        <strain evidence="1">GVMAG-S-3300013093-109</strain>
    </source>
</reference>
<dbReference type="EMBL" id="MN740968">
    <property type="protein sequence ID" value="QHU20407.1"/>
    <property type="molecule type" value="Genomic_DNA"/>
</dbReference>
<sequence>MTEIERPLPLYLSPTDIHFHSTLHSYPTQYHLQLQGVPCSRFNPIDMDTFLKQDAWQTLFYHCAPTKLDRNLLFHLHDELYDTFKCIMPSIYSSPPSILLCDSTNQYVIAICSSIIIIADRKTDSIRFLYHGAPICSITKKSKMYSYKQGHTILEYCIKDNTIRGKISDLTKKQDVTICMEPDQIRKSYTFHNVGTGTRVLSHLTNDAEKMVVTENKNGLLIHTTRHHATGIEKLISRCMMTDSSGIRYRGTYTQEKKDGNVTKKTLSKDNLIVYNQEDGEVLINTIKRGRPENEMMIGWKVAKSESGEHRIIKLGIPVDAMIVSPITYEFFHKRGKQRCDKAIVMDIQYPSREEEESVVPHEMIAYSYLHTGDTPFPYRVGSLVTPDAFDLNENECCTQGIHFYEIRMDIFETYLADI</sequence>
<accession>A0A6C0KUN2</accession>
<evidence type="ECO:0000313" key="1">
    <source>
        <dbReference type="EMBL" id="QHU20407.1"/>
    </source>
</evidence>
<protein>
    <submittedName>
        <fullName evidence="1">Uncharacterized protein</fullName>
    </submittedName>
</protein>